<evidence type="ECO:0000313" key="3">
    <source>
        <dbReference type="Proteomes" id="UP001165122"/>
    </source>
</evidence>
<dbReference type="EMBL" id="BRXW01000500">
    <property type="protein sequence ID" value="GMH60551.1"/>
    <property type="molecule type" value="Genomic_DNA"/>
</dbReference>
<evidence type="ECO:0000313" key="2">
    <source>
        <dbReference type="EMBL" id="GMH60551.1"/>
    </source>
</evidence>
<dbReference type="AlphaFoldDB" id="A0A9W6ZZ19"/>
<feature type="region of interest" description="Disordered" evidence="1">
    <location>
        <begin position="1"/>
        <end position="59"/>
    </location>
</feature>
<dbReference type="Proteomes" id="UP001165122">
    <property type="component" value="Unassembled WGS sequence"/>
</dbReference>
<reference evidence="3" key="1">
    <citation type="journal article" date="2023" name="Commun. Biol.">
        <title>Genome analysis of Parmales, the sister group of diatoms, reveals the evolutionary specialization of diatoms from phago-mixotrophs to photoautotrophs.</title>
        <authorList>
            <person name="Ban H."/>
            <person name="Sato S."/>
            <person name="Yoshikawa S."/>
            <person name="Yamada K."/>
            <person name="Nakamura Y."/>
            <person name="Ichinomiya M."/>
            <person name="Sato N."/>
            <person name="Blanc-Mathieu R."/>
            <person name="Endo H."/>
            <person name="Kuwata A."/>
            <person name="Ogata H."/>
        </authorList>
    </citation>
    <scope>NUCLEOTIDE SEQUENCE [LARGE SCALE GENOMIC DNA]</scope>
    <source>
        <strain evidence="3">NIES 3700</strain>
    </source>
</reference>
<proteinExistence type="predicted"/>
<dbReference type="OrthoDB" id="189860at2759"/>
<keyword evidence="3" id="KW-1185">Reference proteome</keyword>
<gene>
    <name evidence="2" type="ORF">TrLO_g7875</name>
</gene>
<protein>
    <submittedName>
        <fullName evidence="2">Uncharacterized protein</fullName>
    </submittedName>
</protein>
<comment type="caution">
    <text evidence="2">The sequence shown here is derived from an EMBL/GenBank/DDBJ whole genome shotgun (WGS) entry which is preliminary data.</text>
</comment>
<evidence type="ECO:0000256" key="1">
    <source>
        <dbReference type="SAM" id="MobiDB-lite"/>
    </source>
</evidence>
<sequence length="262" mass="30041">MESARQRLPSGRTNLANAGSSSLEFSPIKSVRVPPQPVAGTERTQSSLFTKGEGKTFRSRQDMLKTRRAVHTEVVSLTSSPKMLRQIAREMERSDFDNSKSLLTERSLELAKKTVARQFFSTLDSRGQLKDMRAGLEDRSQNDNVDLMINSDYTRSLRALKYRQRVIEGKGSRQMKGCLSYETIPEVGDPEYLESQKQQYKPYTQPYETNSAVRTYNELKMRRIRQNIEVGEVWRQKTKGVPEGVSFRRVSAFKLDNGDIDR</sequence>
<accession>A0A9W6ZZ19</accession>
<organism evidence="2 3">
    <name type="scientific">Triparma laevis f. longispina</name>
    <dbReference type="NCBI Taxonomy" id="1714387"/>
    <lineage>
        <taxon>Eukaryota</taxon>
        <taxon>Sar</taxon>
        <taxon>Stramenopiles</taxon>
        <taxon>Ochrophyta</taxon>
        <taxon>Bolidophyceae</taxon>
        <taxon>Parmales</taxon>
        <taxon>Triparmaceae</taxon>
        <taxon>Triparma</taxon>
    </lineage>
</organism>
<feature type="compositionally biased region" description="Polar residues" evidence="1">
    <location>
        <begin position="11"/>
        <end position="24"/>
    </location>
</feature>
<name>A0A9W6ZZ19_9STRA</name>